<feature type="compositionally biased region" description="Low complexity" evidence="9">
    <location>
        <begin position="163"/>
        <end position="173"/>
    </location>
</feature>
<evidence type="ECO:0000256" key="7">
    <source>
        <dbReference type="ARBA" id="ARBA00023125"/>
    </source>
</evidence>
<evidence type="ECO:0000256" key="8">
    <source>
        <dbReference type="ARBA" id="ARBA00023242"/>
    </source>
</evidence>
<dbReference type="GO" id="GO:0016887">
    <property type="term" value="F:ATP hydrolysis activity"/>
    <property type="evidence" value="ECO:0007669"/>
    <property type="project" value="InterPro"/>
</dbReference>
<dbReference type="InterPro" id="IPR044574">
    <property type="entry name" value="ARIP4-like"/>
</dbReference>
<feature type="compositionally biased region" description="Polar residues" evidence="9">
    <location>
        <begin position="2574"/>
        <end position="2586"/>
    </location>
</feature>
<feature type="compositionally biased region" description="Polar residues" evidence="9">
    <location>
        <begin position="120"/>
        <end position="130"/>
    </location>
</feature>
<feature type="region of interest" description="Disordered" evidence="9">
    <location>
        <begin position="2567"/>
        <end position="2618"/>
    </location>
</feature>
<evidence type="ECO:0000259" key="10">
    <source>
        <dbReference type="PROSITE" id="PS51192"/>
    </source>
</evidence>
<dbReference type="GO" id="GO:0003677">
    <property type="term" value="F:DNA binding"/>
    <property type="evidence" value="ECO:0007669"/>
    <property type="project" value="UniProtKB-KW"/>
</dbReference>
<evidence type="ECO:0000313" key="13">
    <source>
        <dbReference type="Proteomes" id="UP000838756"/>
    </source>
</evidence>
<gene>
    <name evidence="12" type="primary">jg10299</name>
    <name evidence="12" type="ORF">PAEG_LOCUS24507</name>
</gene>
<dbReference type="SMART" id="SM00384">
    <property type="entry name" value="AT_hook"/>
    <property type="match status" value="4"/>
</dbReference>
<sequence length="3725" mass="420757">MSEAIDIDTDNICTTEDAFEQFQSVSMYEENEFITLSDIVAPPPPNPDISEILHEIPTEDVSPLLLVEEPLNQVTSTTGQNVQETTPKKRGRKKKINVEASAPRESAECTALTDSEHSKNNVTSQGLELENNASNTVQTLPETPIDTTPLVQPLKRSKRQYNRQATKKQAIQQKKIKKRGRKPKNIKVPTPSTNNENYNVTDIVNNSSNIKEPMEKKQLNTSKRGRRKKKIPSELNESSNEIIIEPEINSDLASPADQARLPNENVEKEPKKGKRVKKNDIKQQSFDEIVVEKQKSDNQELVSNELTDDDIEDVPLMVLSNKMVLSNNVEKTDSTNFDLGTENDLLKEITPPIETNDDIILVQRTPRKRGRPKKVDSNNSIHIKSSEDENDITATNSIVKSHTDVPGLNNSKDCTNETVAKKNYIECTENIDDDDDVIKKESTQSDFYNKRNSKKPNMSDFEYNIDSIIKNDHPEDNVHQQFSDHSDTKTGESSKRPIRRKVKKNLHYDEGSDEDPYANIELSDDEPRRRKGGRYHSDDEYIPGSKRQLSDLSDSDIDIDEEVEDEEDLLNDSTKQKSRKYKRSETGLIKSPRKKAKKGDKSKPNNLDVFTQKPTIEDGNGDLEDLLETSIIKTSDDTPKAWGTTKEFKDFLDKISQGTDIKIKKAKSMDNSKTLLQIPVLDQNEAKKTAEMCAQTDTIKTKSISVQTSSVYEVPMKNQVSLTAHQSDKACEFLSGIVKTTAELGQLMTQKSEDFIEKKINTTYVTDTIKMDYCVKKSFLLFRLAKHNLVQMEEDLAKQYQEFLQENNLIQHREEQKIIESTSKAANSDSDCEIVEEPVLKDKEVKSVFNPKTVFLNKELSIKIAKKHSEEPKPKEKLNIKGRHTVWINDSIMVKKVKPTQSFLAQDSRNKKPPDTYITLEMVSDFFKIYNRQKAISICAQFVRPEWCNLKQNYSCCYFYDKTCESSESSTQFDNTEELTTEVPITENNLQNLNDIKCLNRICPNSLLTLCTKVIQKMMSAEDIATKNIYYLTENIEPSMINPCNLQNTCNDGTKDVKHFSISNNDHKNQLSANIGHLKTLCYKKLIELICLPDFSESNVKKKLSHDSKTKNHEVVEDFCNEKPECSAVMEKVKPLFSLCLNIIVQVSQEALDTSNLVVENKIFFQPNSLKCLVFSEVKNMFYNRMCKNNNFVEKENSVTKIGRDFIPTESKLDKDDISHKLKPTSLLSLKSLCIDVVNDHIFGRLKQSSPISLNSLCVHIINKILIGNYSYEEINIVSHIGSPNFTINDVNTVSEDVFLNNTSEDYIEDNQIEPTYLEEEENNFSDDCEANYDNSLAGDDNNWVSQVQMQELRSFVEPTITSDREKSPQAPDFFSNGAVNIKVEPADELSENIAESYVKLEPLDEEDTTFMPLVTITKQEVIEATGSSKEPNVRENSNSYDENTFEAFVSSNKMIMSLNSYETDNDDIFTQSTSRVRRQHEPDSDGEVENFADSLNLLVPQNIETAKDRLMASSSDEDTNRKKKPEKRGRGRPKRSTKTNIAAPVKENVTSKSDLAVLTRKMREKIRQVEKQNESSESELEDTDLRVTKDKEKIKDKPQKKQSNVNIDPEKEIQCNDVDSTEQINENDAQQNENAHHEVNQTAVNYDSDKAALSFDKEQNLHDDEDRQVMDMDDMSYSPLIDANEPVEMLECEPTLPIFDTCVENTHIKRKPKLQIGGSRPGPACSKRNYIAPYINCPDWNRYPIDTKDNKIYCHTQIMLHKLPESFVQTYLKYQNLSMQSKDDSEVDKLINLQSLHRNQSKEKGHLKVKDVKNASIDHGKTKSSDVESVTQTNIKVEHFEELLPSEDEGDNTEDIQPMVTSQPTADNCLAKDFLMNDEAEICALMCSVDDAKRAKIVSEFIEKRSDGPQIRLRSRPPRRRSMKKLMEKRKQMKILTRELLGDDASHPGKKSYQTYGKGRRNIRKVLTHPRVGMQRVLVCCPLSTVLNWVDEIHKWIGPVKEQIKNRKFKRKLQVFELSKLKKTYERAYQLEDWYNGGGIFIIGYELFRSLSTLDPVLDCVRTTILNKIRTALLDPGPDIVICDEGHLLKNDCSVLAVAMSRVKTRRRIILTGTPMQNNLREYYCMVNFVKPSLLGSYSEYSNRFENPIMNGQHRDSIEEDIKLMKARTHILHKVLEGCLQRQEASVLYPYLPKKHEYTVFVSLTKSQRELYTHYLTNYAKETKQSVLKDFHVLQKIWTHPQVLHNFFMKSRDEEKQQKIKVEKEDDLVAEDLGASEDTKPSTMETWWLPYVAESEVLDALHSSNKFLVIFRLLDECIALGDKVLIFSTSLYTMDALEYFLRRINNWSLGREYYRLDGSVPAEVRQKWCREFNAESNTGTKLFLISTRAGSLGLNMTAANRVVILDTSWNPAHDIQSIFRVYRFGQKKDCYIYRLVAMGTMEQKIYERSVTKQAVACRVVDEQQIDRHYNMSELTELYRLDEDGAGVAAGLAAGVRDAALLRVAASDTPCGPLLYAVHEHDSLLRGSGEIGLAEDERAAVWSQFQEEHANKHIQSIALKLPKKEFDPKIPKSENAQNDANNQSVPGGSDTKPKSKRGRKPLQACKNMPVQPSTSSQDELFAKPKLEKSMIQKIMDILIQHNFHTTNGPKEISELIQNVQKTVSNPKRGRLRNIDPVTASIARVLIEEGTISIPPPAFTGTNVNQSQYLEPTESAETIVGTPADYNSIYCVDQNQETNIQSEYSSRKRRRQRKEADTTLNQEQTTIGETHSTETIVGTPVENSIYFEVPKIQETQESVDSDHPERKRRRNRRESDEEYIPDKQKIKNMPTDKLKHNTRKSNEYNLSLASVNNDETITSDLPSVSITLPDTEESQVTLLANQKNLMKNEKEKKRKTSKKKSKQENLSYIEKETASQQGIIEKLIIKQTVNDESEPVNAIESILLSDEDEPLVAAPVTAPDVQAAASRIKVVKQQSNQQNDQSPIPLHKSLLTNKNFIKIVAHTYLTGKPQLAEDAAILAAQYSTLKALKELEATNKDIVSGPIYDIAVQVLGKDLLKKLHNASAPKKDSGTIRPSTVPDQSENDKKSNKNKSVNDSEVVPQTKIKKKPQNHIERTITLIDDDILTPSTSSSVRKSKKAGPKSVAALEVVPVEMFEVPSTLRSRYPSQDECILPDDDDDFIVSDSPNIVSQSQTHRNQRNSQPTSINLSSINTDRIATRPKVVQIVQKQPVVNPIPLPPPPVVLNTISKPFSKESQCGSSVQTICLDSDEEVAPVEPVETATRKVLKSTTKLPHSSSSNTADSEAVTVKQQSKFTTLLDKKKKIVQVNATNSEPSKKAKSPNIRAPSQNISVTSDESVFIIAHNVSEEDGPLSVMKSKCMPGDIMRINKDGMIEILNKTDTAPAAINANKPHAVNASASDSCVEILPEESVKEPINRVKTTALSSNKKTPANSKPICNKKTPATTNKTINPTKAPATTHKTINLTKTPTFGSSSSKFKATENTSYVIESTERARKSYPSSNDNLRSESPDPLSVLQNVVHIPADKYQANKQMNTKESYSRQKSSTFIVTKTADSNMARASSDLAVKRAEALLKSYDSTKSQNKAAKVIDLTEAFAAASEVPRPTPTKKGSTAPIKLVTNIKISGTSKDILINNAGAVSNAKNKPSTSFDSSKKSNANPKKILVIPPQKPPANDVSKRPSPWQDSIPSKKKKSEGNSKFYTFHVLIFS</sequence>
<feature type="compositionally biased region" description="Polar residues" evidence="9">
    <location>
        <begin position="3658"/>
        <end position="3675"/>
    </location>
</feature>
<dbReference type="GO" id="GO:0005524">
    <property type="term" value="F:ATP binding"/>
    <property type="evidence" value="ECO:0007669"/>
    <property type="project" value="UniProtKB-KW"/>
</dbReference>
<evidence type="ECO:0000256" key="3">
    <source>
        <dbReference type="ARBA" id="ARBA00022741"/>
    </source>
</evidence>
<comment type="caution">
    <text evidence="12">The sequence shown here is derived from an EMBL/GenBank/DDBJ whole genome shotgun (WGS) entry which is preliminary data.</text>
</comment>
<dbReference type="SMART" id="SM00487">
    <property type="entry name" value="DEXDc"/>
    <property type="match status" value="1"/>
</dbReference>
<feature type="compositionally biased region" description="Polar residues" evidence="9">
    <location>
        <begin position="604"/>
        <end position="614"/>
    </location>
</feature>
<feature type="domain" description="Helicase ATP-binding" evidence="10">
    <location>
        <begin position="1976"/>
        <end position="2134"/>
    </location>
</feature>
<dbReference type="InterPro" id="IPR049730">
    <property type="entry name" value="SNF2/RAD54-like_C"/>
</dbReference>
<dbReference type="InterPro" id="IPR038718">
    <property type="entry name" value="SNF2-like_sf"/>
</dbReference>
<feature type="compositionally biased region" description="Basic residues" evidence="9">
    <location>
        <begin position="591"/>
        <end position="600"/>
    </location>
</feature>
<evidence type="ECO:0000259" key="11">
    <source>
        <dbReference type="PROSITE" id="PS51194"/>
    </source>
</evidence>
<dbReference type="PROSITE" id="PS51192">
    <property type="entry name" value="HELICASE_ATP_BIND_1"/>
    <property type="match status" value="1"/>
</dbReference>
<feature type="compositionally biased region" description="Basic and acidic residues" evidence="9">
    <location>
        <begin position="1584"/>
        <end position="1600"/>
    </location>
</feature>
<dbReference type="GO" id="GO:0004386">
    <property type="term" value="F:helicase activity"/>
    <property type="evidence" value="ECO:0007669"/>
    <property type="project" value="UniProtKB-KW"/>
</dbReference>
<feature type="region of interest" description="Disordered" evidence="9">
    <location>
        <begin position="3658"/>
        <end position="3711"/>
    </location>
</feature>
<dbReference type="SUPFAM" id="SSF52540">
    <property type="entry name" value="P-loop containing nucleoside triphosphate hydrolases"/>
    <property type="match status" value="2"/>
</dbReference>
<feature type="compositionally biased region" description="Polar residues" evidence="9">
    <location>
        <begin position="2757"/>
        <end position="2772"/>
    </location>
</feature>
<dbReference type="PROSITE" id="PS51194">
    <property type="entry name" value="HELICASE_CTER"/>
    <property type="match status" value="1"/>
</dbReference>
<dbReference type="PANTHER" id="PTHR45797:SF3">
    <property type="entry name" value="TRANSCRIPTIONAL REGULATOR ATRX HOMOLOG"/>
    <property type="match status" value="1"/>
</dbReference>
<dbReference type="SMART" id="SM00490">
    <property type="entry name" value="HELICc"/>
    <property type="match status" value="1"/>
</dbReference>
<keyword evidence="4" id="KW-0378">Hydrolase</keyword>
<evidence type="ECO:0000313" key="12">
    <source>
        <dbReference type="EMBL" id="CAH2264129.1"/>
    </source>
</evidence>
<feature type="region of interest" description="Disordered" evidence="9">
    <location>
        <begin position="3282"/>
        <end position="3302"/>
    </location>
</feature>
<comment type="similarity">
    <text evidence="2">Belongs to the SNF2/RAD54 helicase family.</text>
</comment>
<feature type="compositionally biased region" description="Basic residues" evidence="9">
    <location>
        <begin position="2891"/>
        <end position="2900"/>
    </location>
</feature>
<dbReference type="GO" id="GO:0005634">
    <property type="term" value="C:nucleus"/>
    <property type="evidence" value="ECO:0007669"/>
    <property type="project" value="UniProtKB-SubCell"/>
</dbReference>
<protein>
    <submittedName>
        <fullName evidence="12">Jg10299 protein</fullName>
    </submittedName>
</protein>
<dbReference type="InterPro" id="IPR017956">
    <property type="entry name" value="AT_hook_DNA-bd_motif"/>
</dbReference>
<dbReference type="Gene3D" id="3.40.50.300">
    <property type="entry name" value="P-loop containing nucleotide triphosphate hydrolases"/>
    <property type="match status" value="1"/>
</dbReference>
<dbReference type="Proteomes" id="UP000838756">
    <property type="component" value="Unassembled WGS sequence"/>
</dbReference>
<feature type="compositionally biased region" description="Polar residues" evidence="9">
    <location>
        <begin position="3459"/>
        <end position="3469"/>
    </location>
</feature>
<feature type="compositionally biased region" description="Basic residues" evidence="9">
    <location>
        <begin position="496"/>
        <end position="505"/>
    </location>
</feature>
<feature type="region of interest" description="Disordered" evidence="9">
    <location>
        <begin position="2886"/>
        <end position="2905"/>
    </location>
</feature>
<dbReference type="InterPro" id="IPR000330">
    <property type="entry name" value="SNF2_N"/>
</dbReference>
<dbReference type="PANTHER" id="PTHR45797">
    <property type="entry name" value="RAD54-LIKE"/>
    <property type="match status" value="1"/>
</dbReference>
<feature type="region of interest" description="Disordered" evidence="9">
    <location>
        <begin position="3187"/>
        <end position="3207"/>
    </location>
</feature>
<dbReference type="InterPro" id="IPR014001">
    <property type="entry name" value="Helicase_ATP-bd"/>
</dbReference>
<accession>A0A8S4SB99</accession>
<evidence type="ECO:0000256" key="9">
    <source>
        <dbReference type="SAM" id="MobiDB-lite"/>
    </source>
</evidence>
<reference evidence="12" key="1">
    <citation type="submission" date="2022-03" db="EMBL/GenBank/DDBJ databases">
        <authorList>
            <person name="Lindestad O."/>
        </authorList>
    </citation>
    <scope>NUCLEOTIDE SEQUENCE</scope>
</reference>
<feature type="region of interest" description="Disordered" evidence="9">
    <location>
        <begin position="2788"/>
        <end position="2826"/>
    </location>
</feature>
<evidence type="ECO:0000256" key="1">
    <source>
        <dbReference type="ARBA" id="ARBA00004123"/>
    </source>
</evidence>
<keyword evidence="5" id="KW-0347">Helicase</keyword>
<feature type="compositionally biased region" description="Basic residues" evidence="9">
    <location>
        <begin position="1522"/>
        <end position="1538"/>
    </location>
</feature>
<dbReference type="OrthoDB" id="2020972at2759"/>
<feature type="compositionally biased region" description="Acidic residues" evidence="9">
    <location>
        <begin position="553"/>
        <end position="570"/>
    </location>
</feature>
<feature type="compositionally biased region" description="Polar residues" evidence="9">
    <location>
        <begin position="3285"/>
        <end position="3302"/>
    </location>
</feature>
<feature type="compositionally biased region" description="Basic and acidic residues" evidence="9">
    <location>
        <begin position="474"/>
        <end position="495"/>
    </location>
</feature>
<feature type="region of interest" description="Disordered" evidence="9">
    <location>
        <begin position="3326"/>
        <end position="3345"/>
    </location>
</feature>
<dbReference type="CDD" id="cd18793">
    <property type="entry name" value="SF2_C_SNF"/>
    <property type="match status" value="1"/>
</dbReference>
<name>A0A8S4SB99_9NEOP</name>
<evidence type="ECO:0000256" key="4">
    <source>
        <dbReference type="ARBA" id="ARBA00022801"/>
    </source>
</evidence>
<feature type="region of interest" description="Disordered" evidence="9">
    <location>
        <begin position="74"/>
        <end position="130"/>
    </location>
</feature>
<feature type="region of interest" description="Disordered" evidence="9">
    <location>
        <begin position="2740"/>
        <end position="2772"/>
    </location>
</feature>
<dbReference type="Gene3D" id="3.40.50.10810">
    <property type="entry name" value="Tandem AAA-ATPase domain"/>
    <property type="match status" value="1"/>
</dbReference>
<feature type="domain" description="Helicase C-terminal" evidence="11">
    <location>
        <begin position="2313"/>
        <end position="2467"/>
    </location>
</feature>
<dbReference type="Pfam" id="PF00176">
    <property type="entry name" value="SNF2-rel_dom"/>
    <property type="match status" value="1"/>
</dbReference>
<evidence type="ECO:0000256" key="5">
    <source>
        <dbReference type="ARBA" id="ARBA00022806"/>
    </source>
</evidence>
<feature type="compositionally biased region" description="Basic residues" evidence="9">
    <location>
        <begin position="174"/>
        <end position="185"/>
    </location>
</feature>
<dbReference type="InterPro" id="IPR027417">
    <property type="entry name" value="P-loop_NTPase"/>
</dbReference>
<comment type="subcellular location">
    <subcellularLocation>
        <location evidence="1">Nucleus</location>
    </subcellularLocation>
</comment>
<dbReference type="InterPro" id="IPR001650">
    <property type="entry name" value="Helicase_C-like"/>
</dbReference>
<keyword evidence="6" id="KW-0067">ATP-binding</keyword>
<keyword evidence="3" id="KW-0547">Nucleotide-binding</keyword>
<feature type="region of interest" description="Disordered" evidence="9">
    <location>
        <begin position="474"/>
        <end position="622"/>
    </location>
</feature>
<feature type="region of interest" description="Disordered" evidence="9">
    <location>
        <begin position="1568"/>
        <end position="1611"/>
    </location>
</feature>
<feature type="region of interest" description="Disordered" evidence="9">
    <location>
        <begin position="3443"/>
        <end position="3472"/>
    </location>
</feature>
<feature type="region of interest" description="Disordered" evidence="9">
    <location>
        <begin position="156"/>
        <end position="281"/>
    </location>
</feature>
<feature type="compositionally biased region" description="Polar residues" evidence="9">
    <location>
        <begin position="190"/>
        <end position="210"/>
    </location>
</feature>
<feature type="region of interest" description="Disordered" evidence="9">
    <location>
        <begin position="1509"/>
        <end position="1555"/>
    </location>
</feature>
<feature type="compositionally biased region" description="Low complexity" evidence="9">
    <location>
        <begin position="3089"/>
        <end position="3098"/>
    </location>
</feature>
<dbReference type="EMBL" id="CAKXAJ010026243">
    <property type="protein sequence ID" value="CAH2264129.1"/>
    <property type="molecule type" value="Genomic_DNA"/>
</dbReference>
<keyword evidence="13" id="KW-1185">Reference proteome</keyword>
<evidence type="ECO:0000256" key="6">
    <source>
        <dbReference type="ARBA" id="ARBA00022840"/>
    </source>
</evidence>
<keyword evidence="8" id="KW-0539">Nucleus</keyword>
<feature type="region of interest" description="Disordered" evidence="9">
    <location>
        <begin position="3507"/>
        <end position="3528"/>
    </location>
</feature>
<feature type="region of interest" description="Disordered" evidence="9">
    <location>
        <begin position="3061"/>
        <end position="3110"/>
    </location>
</feature>
<evidence type="ECO:0000256" key="2">
    <source>
        <dbReference type="ARBA" id="ARBA00007025"/>
    </source>
</evidence>
<feature type="compositionally biased region" description="Polar residues" evidence="9">
    <location>
        <begin position="74"/>
        <end position="85"/>
    </location>
</feature>
<keyword evidence="7" id="KW-0238">DNA-binding</keyword>
<feature type="compositionally biased region" description="Low complexity" evidence="9">
    <location>
        <begin position="233"/>
        <end position="250"/>
    </location>
</feature>
<dbReference type="Pfam" id="PF00271">
    <property type="entry name" value="Helicase_C"/>
    <property type="match status" value="1"/>
</dbReference>
<proteinExistence type="inferred from homology"/>
<organism evidence="12 13">
    <name type="scientific">Pararge aegeria aegeria</name>
    <dbReference type="NCBI Taxonomy" id="348720"/>
    <lineage>
        <taxon>Eukaryota</taxon>
        <taxon>Metazoa</taxon>
        <taxon>Ecdysozoa</taxon>
        <taxon>Arthropoda</taxon>
        <taxon>Hexapoda</taxon>
        <taxon>Insecta</taxon>
        <taxon>Pterygota</taxon>
        <taxon>Neoptera</taxon>
        <taxon>Endopterygota</taxon>
        <taxon>Lepidoptera</taxon>
        <taxon>Glossata</taxon>
        <taxon>Ditrysia</taxon>
        <taxon>Papilionoidea</taxon>
        <taxon>Nymphalidae</taxon>
        <taxon>Satyrinae</taxon>
        <taxon>Satyrini</taxon>
        <taxon>Parargina</taxon>
        <taxon>Pararge</taxon>
    </lineage>
</organism>